<evidence type="ECO:0000313" key="3">
    <source>
        <dbReference type="Proteomes" id="UP000777438"/>
    </source>
</evidence>
<comment type="caution">
    <text evidence="2">The sequence shown here is derived from an EMBL/GenBank/DDBJ whole genome shotgun (WGS) entry which is preliminary data.</text>
</comment>
<feature type="chain" id="PRO_5040379119" evidence="1">
    <location>
        <begin position="17"/>
        <end position="77"/>
    </location>
</feature>
<evidence type="ECO:0000256" key="1">
    <source>
        <dbReference type="SAM" id="SignalP"/>
    </source>
</evidence>
<name>A0A9P8W9A8_9HYPO</name>
<feature type="signal peptide" evidence="1">
    <location>
        <begin position="1"/>
        <end position="16"/>
    </location>
</feature>
<reference evidence="2 3" key="1">
    <citation type="journal article" date="2021" name="Nat. Commun.">
        <title>Genetic determinants of endophytism in the Arabidopsis root mycobiome.</title>
        <authorList>
            <person name="Mesny F."/>
            <person name="Miyauchi S."/>
            <person name="Thiergart T."/>
            <person name="Pickel B."/>
            <person name="Atanasova L."/>
            <person name="Karlsson M."/>
            <person name="Huettel B."/>
            <person name="Barry K.W."/>
            <person name="Haridas S."/>
            <person name="Chen C."/>
            <person name="Bauer D."/>
            <person name="Andreopoulos W."/>
            <person name="Pangilinan J."/>
            <person name="LaButti K."/>
            <person name="Riley R."/>
            <person name="Lipzen A."/>
            <person name="Clum A."/>
            <person name="Drula E."/>
            <person name="Henrissat B."/>
            <person name="Kohler A."/>
            <person name="Grigoriev I.V."/>
            <person name="Martin F.M."/>
            <person name="Hacquard S."/>
        </authorList>
    </citation>
    <scope>NUCLEOTIDE SEQUENCE [LARGE SCALE GENOMIC DNA]</scope>
    <source>
        <strain evidence="2 3">MPI-CAGE-CH-0241</strain>
    </source>
</reference>
<organism evidence="2 3">
    <name type="scientific">Thelonectria olida</name>
    <dbReference type="NCBI Taxonomy" id="1576542"/>
    <lineage>
        <taxon>Eukaryota</taxon>
        <taxon>Fungi</taxon>
        <taxon>Dikarya</taxon>
        <taxon>Ascomycota</taxon>
        <taxon>Pezizomycotina</taxon>
        <taxon>Sordariomycetes</taxon>
        <taxon>Hypocreomycetidae</taxon>
        <taxon>Hypocreales</taxon>
        <taxon>Nectriaceae</taxon>
        <taxon>Thelonectria</taxon>
    </lineage>
</organism>
<keyword evidence="3" id="KW-1185">Reference proteome</keyword>
<accession>A0A9P8W9A8</accession>
<gene>
    <name evidence="2" type="ORF">B0T10DRAFT_485022</name>
</gene>
<evidence type="ECO:0000313" key="2">
    <source>
        <dbReference type="EMBL" id="KAH6891343.1"/>
    </source>
</evidence>
<keyword evidence="1" id="KW-0732">Signal</keyword>
<dbReference type="AlphaFoldDB" id="A0A9P8W9A8"/>
<sequence>MLCSLLFIILIERNSQLEMNTSNLSSHRHHNSPVLLLPLLQGPIPPSPPQLHKDHGFLPPSFSSIFGSDTALTPNCS</sequence>
<protein>
    <submittedName>
        <fullName evidence="2">Uncharacterized protein</fullName>
    </submittedName>
</protein>
<proteinExistence type="predicted"/>
<dbReference type="EMBL" id="JAGPYM010000008">
    <property type="protein sequence ID" value="KAH6891343.1"/>
    <property type="molecule type" value="Genomic_DNA"/>
</dbReference>
<dbReference type="Proteomes" id="UP000777438">
    <property type="component" value="Unassembled WGS sequence"/>
</dbReference>